<dbReference type="InterPro" id="IPR039374">
    <property type="entry name" value="SIP_fam"/>
</dbReference>
<evidence type="ECO:0000313" key="2">
    <source>
        <dbReference type="EMBL" id="RLP84108.1"/>
    </source>
</evidence>
<dbReference type="CDD" id="cd06193">
    <property type="entry name" value="siderophore_interacting"/>
    <property type="match status" value="1"/>
</dbReference>
<evidence type="ECO:0000259" key="1">
    <source>
        <dbReference type="PROSITE" id="PS51384"/>
    </source>
</evidence>
<comment type="caution">
    <text evidence="2">The sequence shown here is derived from an EMBL/GenBank/DDBJ whole genome shotgun (WGS) entry which is preliminary data.</text>
</comment>
<dbReference type="Pfam" id="PF08021">
    <property type="entry name" value="FAD_binding_9"/>
    <property type="match status" value="1"/>
</dbReference>
<reference evidence="2 3" key="1">
    <citation type="submission" date="2018-10" db="EMBL/GenBank/DDBJ databases">
        <authorList>
            <person name="Li J."/>
        </authorList>
    </citation>
    <scope>NUCLEOTIDE SEQUENCE [LARGE SCALE GENOMIC DNA]</scope>
    <source>
        <strain evidence="2 3">JCM 11654</strain>
    </source>
</reference>
<keyword evidence="3" id="KW-1185">Reference proteome</keyword>
<accession>A0A3L7AX12</accession>
<dbReference type="PROSITE" id="PS51384">
    <property type="entry name" value="FAD_FR"/>
    <property type="match status" value="1"/>
</dbReference>
<feature type="domain" description="FAD-binding FR-type" evidence="1">
    <location>
        <begin position="18"/>
        <end position="152"/>
    </location>
</feature>
<dbReference type="InterPro" id="IPR017927">
    <property type="entry name" value="FAD-bd_FR_type"/>
</dbReference>
<dbReference type="OrthoDB" id="3291337at2"/>
<dbReference type="Gene3D" id="3.40.50.80">
    <property type="entry name" value="Nucleotide-binding domain of ferredoxin-NADP reductase (FNR) module"/>
    <property type="match status" value="1"/>
</dbReference>
<dbReference type="EMBL" id="RCUY01000002">
    <property type="protein sequence ID" value="RLP84108.1"/>
    <property type="molecule type" value="Genomic_DNA"/>
</dbReference>
<evidence type="ECO:0000313" key="3">
    <source>
        <dbReference type="Proteomes" id="UP000269438"/>
    </source>
</evidence>
<name>A0A3L7AX12_9MICO</name>
<dbReference type="InterPro" id="IPR013113">
    <property type="entry name" value="SIP_FAD-bd"/>
</dbReference>
<dbReference type="InterPro" id="IPR007037">
    <property type="entry name" value="SIP_rossman_dom"/>
</dbReference>
<dbReference type="Proteomes" id="UP000269438">
    <property type="component" value="Unassembled WGS sequence"/>
</dbReference>
<sequence>MLSLGESQVLVRTDRPAYHPWPAKVSAVTELSPHFTRVTFRDDELQFFGTDLLDQRIKILFPLPGQALFTLPNLDGNAWWEFWRDLPEEERAPFRTYTVRDVRPALGEVDVDFVVHSVPEGSEVGPAGKWLLTAQPGDEVYLVGPDARSLESAIGIDWHPGDATRLLLAGDETALPAIAGILRDLPADAVGDALIEVPTAADALELEHPTGVAVTLIAREGAEHGAGLIRAMDEWIAGHGELIEAARAPRAQKLVDVDVDTDILWETPTDADSGEFYAWLAGESGVIKQLRRTLVTTQGVDRRRVAFMGYWRIGKAEN</sequence>
<organism evidence="2 3">
    <name type="scientific">Mycetocola lacteus</name>
    <dbReference type="NCBI Taxonomy" id="76637"/>
    <lineage>
        <taxon>Bacteria</taxon>
        <taxon>Bacillati</taxon>
        <taxon>Actinomycetota</taxon>
        <taxon>Actinomycetes</taxon>
        <taxon>Micrococcales</taxon>
        <taxon>Microbacteriaceae</taxon>
        <taxon>Mycetocola</taxon>
    </lineage>
</organism>
<proteinExistence type="predicted"/>
<dbReference type="Pfam" id="PF04954">
    <property type="entry name" value="SIP"/>
    <property type="match status" value="1"/>
</dbReference>
<gene>
    <name evidence="2" type="ORF">D9V34_04760</name>
</gene>
<dbReference type="GO" id="GO:0016491">
    <property type="term" value="F:oxidoreductase activity"/>
    <property type="evidence" value="ECO:0007669"/>
    <property type="project" value="InterPro"/>
</dbReference>
<dbReference type="PANTHER" id="PTHR30157">
    <property type="entry name" value="FERRIC REDUCTASE, NADPH-DEPENDENT"/>
    <property type="match status" value="1"/>
</dbReference>
<dbReference type="RefSeq" id="WP_121687718.1">
    <property type="nucleotide sequence ID" value="NZ_RCUY01000002.1"/>
</dbReference>
<dbReference type="Gene3D" id="2.40.30.10">
    <property type="entry name" value="Translation factors"/>
    <property type="match status" value="1"/>
</dbReference>
<dbReference type="InterPro" id="IPR017938">
    <property type="entry name" value="Riboflavin_synthase-like_b-brl"/>
</dbReference>
<dbReference type="SUPFAM" id="SSF63380">
    <property type="entry name" value="Riboflavin synthase domain-like"/>
    <property type="match status" value="1"/>
</dbReference>
<dbReference type="AlphaFoldDB" id="A0A3L7AX12"/>
<dbReference type="InterPro" id="IPR039261">
    <property type="entry name" value="FNR_nucleotide-bd"/>
</dbReference>
<protein>
    <submittedName>
        <fullName evidence="2">Siderophore-interacting protein</fullName>
    </submittedName>
</protein>
<dbReference type="PANTHER" id="PTHR30157:SF0">
    <property type="entry name" value="NADPH-DEPENDENT FERRIC-CHELATE REDUCTASE"/>
    <property type="match status" value="1"/>
</dbReference>